<name>A0ABN3F9S0_9ACTN</name>
<dbReference type="EMBL" id="BAAASD010000001">
    <property type="protein sequence ID" value="GAA2324986.1"/>
    <property type="molecule type" value="Genomic_DNA"/>
</dbReference>
<evidence type="ECO:0000313" key="2">
    <source>
        <dbReference type="Proteomes" id="UP001500253"/>
    </source>
</evidence>
<accession>A0ABN3F9S0</accession>
<evidence type="ECO:0000313" key="1">
    <source>
        <dbReference type="EMBL" id="GAA2324986.1"/>
    </source>
</evidence>
<proteinExistence type="predicted"/>
<dbReference type="Proteomes" id="UP001500253">
    <property type="component" value="Unassembled WGS sequence"/>
</dbReference>
<comment type="caution">
    <text evidence="1">The sequence shown here is derived from an EMBL/GenBank/DDBJ whole genome shotgun (WGS) entry which is preliminary data.</text>
</comment>
<gene>
    <name evidence="1" type="ORF">GCM10010246_02350</name>
</gene>
<sequence>MKLGAVHGELSPEEWLERFQRAAEASMRSQFTTEEDRGTLRELALDTREDGVWATVSFSMASHPGITFIRSQRIMPDLSAEEDPDFAAMLLGTHVIEWFYTEAKRKTPDADGIIRN</sequence>
<protein>
    <submittedName>
        <fullName evidence="1">Uncharacterized protein</fullName>
    </submittedName>
</protein>
<reference evidence="1 2" key="1">
    <citation type="journal article" date="2019" name="Int. J. Syst. Evol. Microbiol.">
        <title>The Global Catalogue of Microorganisms (GCM) 10K type strain sequencing project: providing services to taxonomists for standard genome sequencing and annotation.</title>
        <authorList>
            <consortium name="The Broad Institute Genomics Platform"/>
            <consortium name="The Broad Institute Genome Sequencing Center for Infectious Disease"/>
            <person name="Wu L."/>
            <person name="Ma J."/>
        </authorList>
    </citation>
    <scope>NUCLEOTIDE SEQUENCE [LARGE SCALE GENOMIC DNA]</scope>
    <source>
        <strain evidence="1 2">JCM 4316</strain>
    </source>
</reference>
<organism evidence="1 2">
    <name type="scientific">Streptomyces cuspidosporus</name>
    <dbReference type="NCBI Taxonomy" id="66882"/>
    <lineage>
        <taxon>Bacteria</taxon>
        <taxon>Bacillati</taxon>
        <taxon>Actinomycetota</taxon>
        <taxon>Actinomycetes</taxon>
        <taxon>Kitasatosporales</taxon>
        <taxon>Streptomycetaceae</taxon>
        <taxon>Streptomyces</taxon>
    </lineage>
</organism>
<keyword evidence="2" id="KW-1185">Reference proteome</keyword>